<dbReference type="Proteomes" id="UP001164250">
    <property type="component" value="Chromosome 7"/>
</dbReference>
<accession>A0ACC1B055</accession>
<organism evidence="1 2">
    <name type="scientific">Pistacia atlantica</name>
    <dbReference type="NCBI Taxonomy" id="434234"/>
    <lineage>
        <taxon>Eukaryota</taxon>
        <taxon>Viridiplantae</taxon>
        <taxon>Streptophyta</taxon>
        <taxon>Embryophyta</taxon>
        <taxon>Tracheophyta</taxon>
        <taxon>Spermatophyta</taxon>
        <taxon>Magnoliopsida</taxon>
        <taxon>eudicotyledons</taxon>
        <taxon>Gunneridae</taxon>
        <taxon>Pentapetalae</taxon>
        <taxon>rosids</taxon>
        <taxon>malvids</taxon>
        <taxon>Sapindales</taxon>
        <taxon>Anacardiaceae</taxon>
        <taxon>Pistacia</taxon>
    </lineage>
</organism>
<proteinExistence type="predicted"/>
<gene>
    <name evidence="1" type="ORF">Patl1_25567</name>
</gene>
<evidence type="ECO:0000313" key="1">
    <source>
        <dbReference type="EMBL" id="KAJ0092336.1"/>
    </source>
</evidence>
<name>A0ACC1B055_9ROSI</name>
<reference evidence="2" key="1">
    <citation type="journal article" date="2023" name="G3 (Bethesda)">
        <title>Genome assembly and association tests identify interacting loci associated with vigor, precocity, and sex in interspecific pistachio rootstocks.</title>
        <authorList>
            <person name="Palmer W."/>
            <person name="Jacygrad E."/>
            <person name="Sagayaradj S."/>
            <person name="Cavanaugh K."/>
            <person name="Han R."/>
            <person name="Bertier L."/>
            <person name="Beede B."/>
            <person name="Kafkas S."/>
            <person name="Golino D."/>
            <person name="Preece J."/>
            <person name="Michelmore R."/>
        </authorList>
    </citation>
    <scope>NUCLEOTIDE SEQUENCE [LARGE SCALE GENOMIC DNA]</scope>
</reference>
<keyword evidence="2" id="KW-1185">Reference proteome</keyword>
<dbReference type="EMBL" id="CM047903">
    <property type="protein sequence ID" value="KAJ0092336.1"/>
    <property type="molecule type" value="Genomic_DNA"/>
</dbReference>
<evidence type="ECO:0000313" key="2">
    <source>
        <dbReference type="Proteomes" id="UP001164250"/>
    </source>
</evidence>
<comment type="caution">
    <text evidence="1">The sequence shown here is derived from an EMBL/GenBank/DDBJ whole genome shotgun (WGS) entry which is preliminary data.</text>
</comment>
<sequence length="41" mass="4374">MKNREEDGGLRFCHVKAVCGFGGGRFHLILALAVSGKAAAW</sequence>
<protein>
    <submittedName>
        <fullName evidence="1">Uncharacterized protein</fullName>
    </submittedName>
</protein>